<dbReference type="AlphaFoldDB" id="I2NDG5"/>
<name>I2NDG5_NEISI</name>
<comment type="caution">
    <text evidence="2">The sequence shown here is derived from an EMBL/GenBank/DDBJ whole genome shotgun (WGS) entry which is preliminary data.</text>
</comment>
<reference evidence="2 3" key="1">
    <citation type="submission" date="2012-04" db="EMBL/GenBank/DDBJ databases">
        <authorList>
            <person name="Harkins D.M."/>
            <person name="Madupu R."/>
            <person name="Durkin A.S."/>
            <person name="Torralba M."/>
            <person name="Methe B."/>
            <person name="Sutton G.G."/>
            <person name="Nelson K.E."/>
        </authorList>
    </citation>
    <scope>NUCLEOTIDE SEQUENCE [LARGE SCALE GENOMIC DNA]</scope>
    <source>
        <strain evidence="2 3">VK64</strain>
    </source>
</reference>
<sequence>MDKVSDDPKGRLKIQSSKRKTGFPSKESGLFYSKLRNSFSRLDRRSVPTAERCI</sequence>
<accession>I2NDG5</accession>
<dbReference type="Proteomes" id="UP000004473">
    <property type="component" value="Unassembled WGS sequence"/>
</dbReference>
<evidence type="ECO:0000313" key="3">
    <source>
        <dbReference type="Proteomes" id="UP000004473"/>
    </source>
</evidence>
<evidence type="ECO:0000256" key="1">
    <source>
        <dbReference type="SAM" id="MobiDB-lite"/>
    </source>
</evidence>
<feature type="region of interest" description="Disordered" evidence="1">
    <location>
        <begin position="1"/>
        <end position="26"/>
    </location>
</feature>
<dbReference type="EMBL" id="AJMT01000203">
    <property type="protein sequence ID" value="EIG23876.1"/>
    <property type="molecule type" value="Genomic_DNA"/>
</dbReference>
<gene>
    <name evidence="2" type="ORF">HMPREF1051_0393</name>
</gene>
<protein>
    <submittedName>
        <fullName evidence="2">Uncharacterized protein</fullName>
    </submittedName>
</protein>
<feature type="compositionally biased region" description="Basic and acidic residues" evidence="1">
    <location>
        <begin position="1"/>
        <end position="10"/>
    </location>
</feature>
<proteinExistence type="predicted"/>
<organism evidence="2 3">
    <name type="scientific">Neisseria sicca VK64</name>
    <dbReference type="NCBI Taxonomy" id="1095748"/>
    <lineage>
        <taxon>Bacteria</taxon>
        <taxon>Pseudomonadati</taxon>
        <taxon>Pseudomonadota</taxon>
        <taxon>Betaproteobacteria</taxon>
        <taxon>Neisseriales</taxon>
        <taxon>Neisseriaceae</taxon>
        <taxon>Neisseria</taxon>
    </lineage>
</organism>
<evidence type="ECO:0000313" key="2">
    <source>
        <dbReference type="EMBL" id="EIG23876.1"/>
    </source>
</evidence>